<comment type="caution">
    <text evidence="1">The sequence shown here is derived from an EMBL/GenBank/DDBJ whole genome shotgun (WGS) entry which is preliminary data.</text>
</comment>
<reference evidence="1 2" key="1">
    <citation type="journal article" date="2016" name="Nat. Commun.">
        <title>Extremotolerant tardigrade genome and improved radiotolerance of human cultured cells by tardigrade-unique protein.</title>
        <authorList>
            <person name="Hashimoto T."/>
            <person name="Horikawa D.D."/>
            <person name="Saito Y."/>
            <person name="Kuwahara H."/>
            <person name="Kozuka-Hata H."/>
            <person name="Shin-I T."/>
            <person name="Minakuchi Y."/>
            <person name="Ohishi K."/>
            <person name="Motoyama A."/>
            <person name="Aizu T."/>
            <person name="Enomoto A."/>
            <person name="Kondo K."/>
            <person name="Tanaka S."/>
            <person name="Hara Y."/>
            <person name="Koshikawa S."/>
            <person name="Sagara H."/>
            <person name="Miura T."/>
            <person name="Yokobori S."/>
            <person name="Miyagawa K."/>
            <person name="Suzuki Y."/>
            <person name="Kubo T."/>
            <person name="Oyama M."/>
            <person name="Kohara Y."/>
            <person name="Fujiyama A."/>
            <person name="Arakawa K."/>
            <person name="Katayama T."/>
            <person name="Toyoda A."/>
            <person name="Kunieda T."/>
        </authorList>
    </citation>
    <scope>NUCLEOTIDE SEQUENCE [LARGE SCALE GENOMIC DNA]</scope>
    <source>
        <strain evidence="1 2">YOKOZUNA-1</strain>
    </source>
</reference>
<dbReference type="EMBL" id="BDGG01000014">
    <property type="protein sequence ID" value="GAV06667.1"/>
    <property type="molecule type" value="Genomic_DNA"/>
</dbReference>
<gene>
    <name evidence="1" type="primary">RvY_16618-1</name>
    <name evidence="1" type="synonym">RvY_16618.1</name>
    <name evidence="1" type="ORF">RvY_16618</name>
</gene>
<name>A0A1D1VZ49_RAMVA</name>
<protein>
    <submittedName>
        <fullName evidence="1">Uncharacterized protein</fullName>
    </submittedName>
</protein>
<proteinExistence type="predicted"/>
<dbReference type="AlphaFoldDB" id="A0A1D1VZ49"/>
<sequence length="79" mass="8828">MSGVLFLEKGRRLKLTSPHATQTNSISHETADSRVVDVIVRKRDVRSPSHDRAALLVLIRQSPPGSTLNHRAPARQQHE</sequence>
<accession>A0A1D1VZ49</accession>
<evidence type="ECO:0000313" key="2">
    <source>
        <dbReference type="Proteomes" id="UP000186922"/>
    </source>
</evidence>
<evidence type="ECO:0000313" key="1">
    <source>
        <dbReference type="EMBL" id="GAV06667.1"/>
    </source>
</evidence>
<dbReference type="Proteomes" id="UP000186922">
    <property type="component" value="Unassembled WGS sequence"/>
</dbReference>
<organism evidence="1 2">
    <name type="scientific">Ramazzottius varieornatus</name>
    <name type="common">Water bear</name>
    <name type="synonym">Tardigrade</name>
    <dbReference type="NCBI Taxonomy" id="947166"/>
    <lineage>
        <taxon>Eukaryota</taxon>
        <taxon>Metazoa</taxon>
        <taxon>Ecdysozoa</taxon>
        <taxon>Tardigrada</taxon>
        <taxon>Eutardigrada</taxon>
        <taxon>Parachela</taxon>
        <taxon>Hypsibioidea</taxon>
        <taxon>Ramazzottiidae</taxon>
        <taxon>Ramazzottius</taxon>
    </lineage>
</organism>
<keyword evidence="2" id="KW-1185">Reference proteome</keyword>